<evidence type="ECO:0000256" key="1">
    <source>
        <dbReference type="SAM" id="MobiDB-lite"/>
    </source>
</evidence>
<feature type="region of interest" description="Disordered" evidence="1">
    <location>
        <begin position="386"/>
        <end position="446"/>
    </location>
</feature>
<protein>
    <submittedName>
        <fullName evidence="2">Uncharacterized protein</fullName>
    </submittedName>
</protein>
<dbReference type="AlphaFoldDB" id="A0A292Q0V4"/>
<evidence type="ECO:0000313" key="2">
    <source>
        <dbReference type="EMBL" id="CUS13034.1"/>
    </source>
</evidence>
<feature type="region of interest" description="Disordered" evidence="1">
    <location>
        <begin position="187"/>
        <end position="347"/>
    </location>
</feature>
<dbReference type="InterPro" id="IPR004354">
    <property type="entry name" value="Meiotic_Rec114"/>
</dbReference>
<feature type="compositionally biased region" description="Basic and acidic residues" evidence="1">
    <location>
        <begin position="396"/>
        <end position="405"/>
    </location>
</feature>
<feature type="compositionally biased region" description="Polar residues" evidence="1">
    <location>
        <begin position="308"/>
        <end position="323"/>
    </location>
</feature>
<dbReference type="Pfam" id="PF03525">
    <property type="entry name" value="Meiotic_rec114"/>
    <property type="match status" value="1"/>
</dbReference>
<dbReference type="EMBL" id="LN890979">
    <property type="protein sequence ID" value="CUS13034.1"/>
    <property type="molecule type" value="Genomic_DNA"/>
</dbReference>
<reference evidence="2" key="1">
    <citation type="submission" date="2015-10" db="EMBL/GenBank/DDBJ databases">
        <authorList>
            <person name="Regsiter A."/>
            <person name="william w."/>
        </authorList>
    </citation>
    <scope>NUCLEOTIDE SEQUENCE</scope>
    <source>
        <strain evidence="2">Montdore</strain>
    </source>
</reference>
<gene>
    <name evidence="2" type="ORF">GSTUAT00002949001</name>
</gene>
<feature type="compositionally biased region" description="Low complexity" evidence="1">
    <location>
        <begin position="236"/>
        <end position="247"/>
    </location>
</feature>
<organism evidence="2 3">
    <name type="scientific">Tuber aestivum</name>
    <name type="common">summer truffle</name>
    <dbReference type="NCBI Taxonomy" id="59557"/>
    <lineage>
        <taxon>Eukaryota</taxon>
        <taxon>Fungi</taxon>
        <taxon>Dikarya</taxon>
        <taxon>Ascomycota</taxon>
        <taxon>Pezizomycotina</taxon>
        <taxon>Pezizomycetes</taxon>
        <taxon>Pezizales</taxon>
        <taxon>Tuberaceae</taxon>
        <taxon>Tuber</taxon>
    </lineage>
</organism>
<dbReference type="Proteomes" id="UP001412239">
    <property type="component" value="Unassembled WGS sequence"/>
</dbReference>
<name>A0A292Q0V4_9PEZI</name>
<feature type="compositionally biased region" description="Low complexity" evidence="1">
    <location>
        <begin position="263"/>
        <end position="276"/>
    </location>
</feature>
<feature type="compositionally biased region" description="Low complexity" evidence="1">
    <location>
        <begin position="205"/>
        <end position="223"/>
    </location>
</feature>
<dbReference type="GO" id="GO:0007131">
    <property type="term" value="P:reciprocal meiotic recombination"/>
    <property type="evidence" value="ECO:0007669"/>
    <property type="project" value="InterPro"/>
</dbReference>
<evidence type="ECO:0000313" key="3">
    <source>
        <dbReference type="Proteomes" id="UP001412239"/>
    </source>
</evidence>
<proteinExistence type="predicted"/>
<keyword evidence="3" id="KW-1185">Reference proteome</keyword>
<sequence length="520" mass="57925">MPPGKLSLSQPTHSQFPVPPSVRPCWPIWKYSYSVTPISSRIQSPWSHFAQRDNIYLILQTGQSGDVFDYLGSQTRMKIVWGAQTLEDIELTSLVKKTIPSGNFFQDPQPALVAIGRSPVLAIKYLHQENIRRFQIRFVLEEDYRAAVAGLEKINCLVKPPPAPQDVTEQTSKGPSAPIVLQVVAPASHPIPDHNPSQRSPPRTPSNSLPSSTSSDSTVTATPLGYPSMPPPKDVQQSQSFFSTEQSKAYPKTPIRRGGFKLPSGGTCTGSSSTYPSSPPEPYHTSDPVQDLPAPRPPPDLSNREQLKTSTVRVSSIGRSSLASVLPPLPQPTPVRPLREPSRAQTSAGYISQHLPTPDSNHGVFHQINHEGLNSKQTTLIYPDSVHRNMPSFPPDNKHKQEDRLPLQSPIPEESDIPNHLPHPSGKPNGTYTRDDPPVGSKRGMRVDDNEHINEHKQKKRHLINIDEERVREEEDFAQMEEFIINAIHDDSFVRLVERIGGIWQRMGFEKAVPKLFTEE</sequence>
<accession>A0A292Q0V4</accession>